<dbReference type="InterPro" id="IPR035835">
    <property type="entry name" value="Eve1_SH3_3"/>
</dbReference>
<evidence type="ECO:0000256" key="2">
    <source>
        <dbReference type="PROSITE-ProRule" id="PRU00192"/>
    </source>
</evidence>
<feature type="compositionally biased region" description="Acidic residues" evidence="3">
    <location>
        <begin position="1"/>
        <end position="12"/>
    </location>
</feature>
<dbReference type="CDD" id="cd11816">
    <property type="entry name" value="SH3_Eve1_3"/>
    <property type="match status" value="1"/>
</dbReference>
<dbReference type="KEGG" id="csem:103389155"/>
<dbReference type="SUPFAM" id="SSF50044">
    <property type="entry name" value="SH3-domain"/>
    <property type="match status" value="3"/>
</dbReference>
<feature type="compositionally biased region" description="Low complexity" evidence="3">
    <location>
        <begin position="555"/>
        <end position="571"/>
    </location>
</feature>
<name>A0A3P8V086_CYNSE</name>
<proteinExistence type="predicted"/>
<dbReference type="PRINTS" id="PR00452">
    <property type="entry name" value="SH3DOMAIN"/>
</dbReference>
<feature type="domain" description="SH3" evidence="4">
    <location>
        <begin position="931"/>
        <end position="988"/>
    </location>
</feature>
<dbReference type="OrthoDB" id="27823at2759"/>
<feature type="region of interest" description="Disordered" evidence="3">
    <location>
        <begin position="421"/>
        <end position="725"/>
    </location>
</feature>
<feature type="compositionally biased region" description="Basic and acidic residues" evidence="3">
    <location>
        <begin position="354"/>
        <end position="367"/>
    </location>
</feature>
<evidence type="ECO:0000313" key="5">
    <source>
        <dbReference type="Ensembl" id="ENSCSEP00000008007.1"/>
    </source>
</evidence>
<dbReference type="Pfam" id="PF14604">
    <property type="entry name" value="SH3_9"/>
    <property type="match status" value="1"/>
</dbReference>
<dbReference type="PANTHER" id="PTHR45929:SF3">
    <property type="entry name" value="JAK PATHWAY SIGNAL TRANSDUCTION ADAPTOR MOLECULE"/>
    <property type="match status" value="1"/>
</dbReference>
<evidence type="ECO:0000259" key="4">
    <source>
        <dbReference type="PROSITE" id="PS50002"/>
    </source>
</evidence>
<dbReference type="STRING" id="244447.ENSCSEP00000008007"/>
<keyword evidence="6" id="KW-1185">Reference proteome</keyword>
<feature type="region of interest" description="Disordered" evidence="3">
    <location>
        <begin position="838"/>
        <end position="862"/>
    </location>
</feature>
<dbReference type="PROSITE" id="PS50002">
    <property type="entry name" value="SH3"/>
    <property type="match status" value="3"/>
</dbReference>
<feature type="compositionally biased region" description="Polar residues" evidence="3">
    <location>
        <begin position="581"/>
        <end position="601"/>
    </location>
</feature>
<dbReference type="Ensembl" id="ENSCSET00000008093.1">
    <property type="protein sequence ID" value="ENSCSEP00000008007.1"/>
    <property type="gene ID" value="ENSCSEG00000005146.1"/>
</dbReference>
<dbReference type="GeneTree" id="ENSGT00940000155694"/>
<dbReference type="InterPro" id="IPR050670">
    <property type="entry name" value="STAM"/>
</dbReference>
<evidence type="ECO:0000256" key="3">
    <source>
        <dbReference type="SAM" id="MobiDB-lite"/>
    </source>
</evidence>
<dbReference type="Gene3D" id="2.30.30.40">
    <property type="entry name" value="SH3 Domains"/>
    <property type="match status" value="3"/>
</dbReference>
<feature type="compositionally biased region" description="Pro residues" evidence="3">
    <location>
        <begin position="447"/>
        <end position="457"/>
    </location>
</feature>
<dbReference type="PANTHER" id="PTHR45929">
    <property type="entry name" value="JAK PATHWAY SIGNAL TRANSDUCTION ADAPTOR MOLECULE"/>
    <property type="match status" value="1"/>
</dbReference>
<reference evidence="5" key="3">
    <citation type="submission" date="2025-09" db="UniProtKB">
        <authorList>
            <consortium name="Ensembl"/>
        </authorList>
    </citation>
    <scope>IDENTIFICATION</scope>
</reference>
<dbReference type="InterPro" id="IPR036028">
    <property type="entry name" value="SH3-like_dom_sf"/>
</dbReference>
<dbReference type="GO" id="GO:0043328">
    <property type="term" value="P:protein transport to vacuole involved in ubiquitin-dependent protein catabolic process via the multivesicular body sorting pathway"/>
    <property type="evidence" value="ECO:0007669"/>
    <property type="project" value="TreeGrafter"/>
</dbReference>
<dbReference type="SMART" id="SM00326">
    <property type="entry name" value="SH3"/>
    <property type="match status" value="3"/>
</dbReference>
<reference evidence="5" key="2">
    <citation type="submission" date="2025-08" db="UniProtKB">
        <authorList>
            <consortium name="Ensembl"/>
        </authorList>
    </citation>
    <scope>IDENTIFICATION</scope>
</reference>
<protein>
    <submittedName>
        <fullName evidence="5">SH3 domain-containing protein 19-like</fullName>
    </submittedName>
</protein>
<keyword evidence="1 2" id="KW-0728">SH3 domain</keyword>
<dbReference type="Proteomes" id="UP000265120">
    <property type="component" value="Chromosome 1"/>
</dbReference>
<feature type="domain" description="SH3" evidence="4">
    <location>
        <begin position="861"/>
        <end position="920"/>
    </location>
</feature>
<feature type="compositionally biased region" description="Pro residues" evidence="3">
    <location>
        <begin position="616"/>
        <end position="632"/>
    </location>
</feature>
<evidence type="ECO:0000313" key="6">
    <source>
        <dbReference type="Proteomes" id="UP000265120"/>
    </source>
</evidence>
<feature type="compositionally biased region" description="Polar residues" evidence="3">
    <location>
        <begin position="156"/>
        <end position="167"/>
    </location>
</feature>
<feature type="region of interest" description="Disordered" evidence="3">
    <location>
        <begin position="299"/>
        <end position="400"/>
    </location>
</feature>
<accession>A0A3P8V086</accession>
<dbReference type="AlphaFoldDB" id="A0A3P8V086"/>
<dbReference type="Pfam" id="PF00018">
    <property type="entry name" value="SH3_1"/>
    <property type="match status" value="2"/>
</dbReference>
<feature type="region of interest" description="Disordered" evidence="3">
    <location>
        <begin position="139"/>
        <end position="207"/>
    </location>
</feature>
<dbReference type="RefSeq" id="XP_008322679.1">
    <property type="nucleotide sequence ID" value="XM_008324457.3"/>
</dbReference>
<feature type="compositionally biased region" description="Polar residues" evidence="3">
    <location>
        <begin position="480"/>
        <end position="492"/>
    </location>
</feature>
<feature type="compositionally biased region" description="Basic and acidic residues" evidence="3">
    <location>
        <begin position="66"/>
        <end position="78"/>
    </location>
</feature>
<dbReference type="PRINTS" id="PR01217">
    <property type="entry name" value="PRICHEXTENSN"/>
</dbReference>
<sequence length="988" mass="107011">MAEARSEEEEESLRENREQVVRRQSSNSGGRPNRRKPEHRLSQGPLSSIRAAFRRTSNRSSSVSETSRDRDRDRDRRRPQITILSAEPLTSTSWFPGPPGGVVGDFPPPPPPAAQIWGPTIPAALQPPPSYEEVIREKTQEQVLPPPPSSFPSCSNFTTTIATQTEPGSVPDPEVHVVTRRPVRPPRPPFPNPTSSSQVDDITNQSTSTSLSLEDVLETNVVFVDSVTPPPAQLVCPRPQPRSKLSQNSSKKEVKVQTLVKLREDSLATLAARAEANAANQQICQGKYLQELLDAFSADDWGFPEHRRDSSQSESEEEEDEEEEEEGDMAALKARIQAFEQQKGADDGSNSDIASEKNVTKQPEPRPRPRLQPAKSAPPVVAPKPKTFAQAPKQSTKVLCEDGSLTDTAVDSVDTVTAPIRTMEKPSIAPKPQLAVETLPPTVSAPVPAPRPPPPKLCPSSTSPKPPPRPAVAPRGITVAPQQEKSSRQNTPTLPPRPSVEVGISPLKTESSVTDTQETVSVKESVRPDVPTKPSTVTPARRASAPNLDSTSDKPAAVASRPPGSAAAVAPVKPPAPALRRNTTSLTKAESFNGADTNSSDPPLPHRPSSVKLLPLRPPPIKAIPERPPPPAVTSSPHSSPAPNMSPASQGYPAQGPPPPSEAANQKQAQRQLKKGPPLPPRPKPGHPLYKSCMKQEVLIVLDNPSPPPPPPPPPVPSEPQPPVGLVISTSQCLLDMDIQPEPESKPNLEELSLSETQSILPVQQPQHKEQDAPVSGPRCVALFDYEGEEEDELTFSQGDIISLLELMGTEWGRGQIHGKTGIFPLNFTDVTEPLPQPVTSAVETRTTDSETETTEDSKSQDEEWAVALFDFPGQTAEDLSFHKGALIRVTEHVNAEWRRGIVNGREGLYPAAFTQHYDAQPITEQQNQQVAVKQAKVMFDFVAENEDELTLKVGDIITEVESVDEQWIVGAVGGKRGIAPKNYISLL</sequence>
<dbReference type="GO" id="GO:0033565">
    <property type="term" value="C:ESCRT-0 complex"/>
    <property type="evidence" value="ECO:0007669"/>
    <property type="project" value="TreeGrafter"/>
</dbReference>
<feature type="compositionally biased region" description="Polar residues" evidence="3">
    <location>
        <begin position="194"/>
        <end position="207"/>
    </location>
</feature>
<feature type="compositionally biased region" description="Low complexity" evidence="3">
    <location>
        <begin position="373"/>
        <end position="386"/>
    </location>
</feature>
<dbReference type="GeneID" id="103389155"/>
<feature type="compositionally biased region" description="Acidic residues" evidence="3">
    <location>
        <begin position="314"/>
        <end position="328"/>
    </location>
</feature>
<feature type="domain" description="SH3" evidence="4">
    <location>
        <begin position="775"/>
        <end position="834"/>
    </location>
</feature>
<feature type="region of interest" description="Disordered" evidence="3">
    <location>
        <begin position="1"/>
        <end position="127"/>
    </location>
</feature>
<dbReference type="InParanoid" id="A0A3P8V086"/>
<feature type="compositionally biased region" description="Polar residues" evidence="3">
    <location>
        <begin position="508"/>
        <end position="522"/>
    </location>
</feature>
<reference evidence="5 6" key="1">
    <citation type="journal article" date="2014" name="Nat. Genet.">
        <title>Whole-genome sequence of a flatfish provides insights into ZW sex chromosome evolution and adaptation to a benthic lifestyle.</title>
        <authorList>
            <person name="Chen S."/>
            <person name="Zhang G."/>
            <person name="Shao C."/>
            <person name="Huang Q."/>
            <person name="Liu G."/>
            <person name="Zhang P."/>
            <person name="Song W."/>
            <person name="An N."/>
            <person name="Chalopin D."/>
            <person name="Volff J.N."/>
            <person name="Hong Y."/>
            <person name="Li Q."/>
            <person name="Sha Z."/>
            <person name="Zhou H."/>
            <person name="Xie M."/>
            <person name="Yu Q."/>
            <person name="Liu Y."/>
            <person name="Xiang H."/>
            <person name="Wang N."/>
            <person name="Wu K."/>
            <person name="Yang C."/>
            <person name="Zhou Q."/>
            <person name="Liao X."/>
            <person name="Yang L."/>
            <person name="Hu Q."/>
            <person name="Zhang J."/>
            <person name="Meng L."/>
            <person name="Jin L."/>
            <person name="Tian Y."/>
            <person name="Lian J."/>
            <person name="Yang J."/>
            <person name="Miao G."/>
            <person name="Liu S."/>
            <person name="Liang Z."/>
            <person name="Yan F."/>
            <person name="Li Y."/>
            <person name="Sun B."/>
            <person name="Zhang H."/>
            <person name="Zhang J."/>
            <person name="Zhu Y."/>
            <person name="Du M."/>
            <person name="Zhao Y."/>
            <person name="Schartl M."/>
            <person name="Tang Q."/>
            <person name="Wang J."/>
        </authorList>
    </citation>
    <scope>NUCLEOTIDE SEQUENCE</scope>
</reference>
<evidence type="ECO:0000256" key="1">
    <source>
        <dbReference type="ARBA" id="ARBA00022443"/>
    </source>
</evidence>
<dbReference type="InterPro" id="IPR001452">
    <property type="entry name" value="SH3_domain"/>
</dbReference>
<feature type="compositionally biased region" description="Polar residues" evidence="3">
    <location>
        <begin position="633"/>
        <end position="649"/>
    </location>
</feature>
<feature type="compositionally biased region" description="Pro residues" evidence="3">
    <location>
        <begin position="705"/>
        <end position="723"/>
    </location>
</feature>
<feature type="region of interest" description="Disordered" evidence="3">
    <location>
        <begin position="228"/>
        <end position="255"/>
    </location>
</feature>
<organism evidence="5 6">
    <name type="scientific">Cynoglossus semilaevis</name>
    <name type="common">Tongue sole</name>
    <dbReference type="NCBI Taxonomy" id="244447"/>
    <lineage>
        <taxon>Eukaryota</taxon>
        <taxon>Metazoa</taxon>
        <taxon>Chordata</taxon>
        <taxon>Craniata</taxon>
        <taxon>Vertebrata</taxon>
        <taxon>Euteleostomi</taxon>
        <taxon>Actinopterygii</taxon>
        <taxon>Neopterygii</taxon>
        <taxon>Teleostei</taxon>
        <taxon>Neoteleostei</taxon>
        <taxon>Acanthomorphata</taxon>
        <taxon>Carangaria</taxon>
        <taxon>Pleuronectiformes</taxon>
        <taxon>Pleuronectoidei</taxon>
        <taxon>Cynoglossidae</taxon>
        <taxon>Cynoglossinae</taxon>
        <taxon>Cynoglossus</taxon>
    </lineage>
</organism>